<keyword evidence="3" id="KW-1185">Reference proteome</keyword>
<dbReference type="EMBL" id="JMSE01001323">
    <property type="protein sequence ID" value="KDN62582.1"/>
    <property type="molecule type" value="Genomic_DNA"/>
</dbReference>
<feature type="compositionally biased region" description="Low complexity" evidence="1">
    <location>
        <begin position="250"/>
        <end position="260"/>
    </location>
</feature>
<evidence type="ECO:0000313" key="2">
    <source>
        <dbReference type="EMBL" id="KDN62582.1"/>
    </source>
</evidence>
<evidence type="ECO:0000313" key="3">
    <source>
        <dbReference type="Proteomes" id="UP000027238"/>
    </source>
</evidence>
<dbReference type="AlphaFoldDB" id="A0A066X0U8"/>
<dbReference type="STRING" id="1173701.A0A066X0U8"/>
<sequence>MFMDHATGKQQFKSRHVVVVNPTSPNPYGRLAYQGTTNPTLDFKWEGKGKYAWRRTWPAHGSGTEVKVTWIACGLWFSRDAKLNDFGDILAAVDKINLRDALVKVNDGEPNDMKNAPNQLAGPGRKVLPDFMEFEEIKVQMPPDGGQKCLLSSSAYVWESCSELAEQERIKGGAEEARLPRPGGLLGNAMATAVRLLVDDGGGSTGAKTDVGLVWEFSWNLIKDGAGSGKQLSHIRYRPSASCQEDKQDTSTSSRQQSTSHLPTSSGEPRSTSLRPSVSIPMRLCSITEPAGTLCLVTG</sequence>
<proteinExistence type="predicted"/>
<gene>
    <name evidence="2" type="ORF">CSUB01_04606</name>
</gene>
<accession>A0A066X0U8</accession>
<reference evidence="3" key="1">
    <citation type="journal article" date="2014" name="Genome Announc.">
        <title>Draft genome sequence of Colletotrichum sublineola, a destructive pathogen of cultivated sorghum.</title>
        <authorList>
            <person name="Baroncelli R."/>
            <person name="Sanz-Martin J.M."/>
            <person name="Rech G.E."/>
            <person name="Sukno S.A."/>
            <person name="Thon M.R."/>
        </authorList>
    </citation>
    <scope>NUCLEOTIDE SEQUENCE [LARGE SCALE GENOMIC DNA]</scope>
    <source>
        <strain evidence="3">TX430BB</strain>
    </source>
</reference>
<evidence type="ECO:0000256" key="1">
    <source>
        <dbReference type="SAM" id="MobiDB-lite"/>
    </source>
</evidence>
<organism evidence="2 3">
    <name type="scientific">Colletotrichum sublineola</name>
    <name type="common">Sorghum anthracnose fungus</name>
    <dbReference type="NCBI Taxonomy" id="1173701"/>
    <lineage>
        <taxon>Eukaryota</taxon>
        <taxon>Fungi</taxon>
        <taxon>Dikarya</taxon>
        <taxon>Ascomycota</taxon>
        <taxon>Pezizomycotina</taxon>
        <taxon>Sordariomycetes</taxon>
        <taxon>Hypocreomycetidae</taxon>
        <taxon>Glomerellales</taxon>
        <taxon>Glomerellaceae</taxon>
        <taxon>Colletotrichum</taxon>
        <taxon>Colletotrichum graminicola species complex</taxon>
    </lineage>
</organism>
<feature type="compositionally biased region" description="Polar residues" evidence="1">
    <location>
        <begin position="261"/>
        <end position="276"/>
    </location>
</feature>
<dbReference type="HOGENOM" id="CLU_930699_0_0_1"/>
<comment type="caution">
    <text evidence="2">The sequence shown here is derived from an EMBL/GenBank/DDBJ whole genome shotgun (WGS) entry which is preliminary data.</text>
</comment>
<name>A0A066X0U8_COLSU</name>
<dbReference type="Proteomes" id="UP000027238">
    <property type="component" value="Unassembled WGS sequence"/>
</dbReference>
<feature type="region of interest" description="Disordered" evidence="1">
    <location>
        <begin position="238"/>
        <end position="277"/>
    </location>
</feature>
<protein>
    <submittedName>
        <fullName evidence="2">Uncharacterized protein</fullName>
    </submittedName>
</protein>